<comment type="caution">
    <text evidence="1">The sequence shown here is derived from an EMBL/GenBank/DDBJ whole genome shotgun (WGS) entry which is preliminary data.</text>
</comment>
<accession>A0A4R6BKA5</accession>
<keyword evidence="2" id="KW-1185">Reference proteome</keyword>
<evidence type="ECO:0000313" key="2">
    <source>
        <dbReference type="Proteomes" id="UP000295328"/>
    </source>
</evidence>
<name>A0A4R6BKA5_9STAP</name>
<dbReference type="RefSeq" id="WP_133430091.1">
    <property type="nucleotide sequence ID" value="NZ_BMCC01000003.1"/>
</dbReference>
<dbReference type="EMBL" id="SCWE01000002">
    <property type="protein sequence ID" value="TDM02080.1"/>
    <property type="molecule type" value="Genomic_DNA"/>
</dbReference>
<dbReference type="OrthoDB" id="9799173at2"/>
<protein>
    <recommendedName>
        <fullName evidence="3">DUF4065 domain-containing protein</fullName>
    </recommendedName>
</protein>
<reference evidence="1 2" key="1">
    <citation type="submission" date="2019-01" db="EMBL/GenBank/DDBJ databases">
        <title>Draft genome sequences of the type strains of six Macrococcus species.</title>
        <authorList>
            <person name="Mazhar S."/>
            <person name="Altermann E."/>
            <person name="Hill C."/>
            <person name="Mcauliffe O."/>
        </authorList>
    </citation>
    <scope>NUCLEOTIDE SEQUENCE [LARGE SCALE GENOMIC DNA]</scope>
    <source>
        <strain evidence="1 2">CCM4809</strain>
    </source>
</reference>
<evidence type="ECO:0008006" key="3">
    <source>
        <dbReference type="Google" id="ProtNLM"/>
    </source>
</evidence>
<organism evidence="1 2">
    <name type="scientific">Macrococcus hajekii</name>
    <dbReference type="NCBI Taxonomy" id="198482"/>
    <lineage>
        <taxon>Bacteria</taxon>
        <taxon>Bacillati</taxon>
        <taxon>Bacillota</taxon>
        <taxon>Bacilli</taxon>
        <taxon>Bacillales</taxon>
        <taxon>Staphylococcaceae</taxon>
        <taxon>Macrococcus</taxon>
    </lineage>
</organism>
<dbReference type="Proteomes" id="UP000295328">
    <property type="component" value="Unassembled WGS sequence"/>
</dbReference>
<sequence>MRELVNHILAVADEHGLEITNLQLQKILYFSLIEAFRRRILTRAQLLEIYTQPFLVWRYGPVVEDLYEEYKIYGSSPILEYGTVSERLNGLNEFIDSQLRRRPFDLVNESHQHMHWINNQDAIVYGRSDIEYTLDDLLQEAS</sequence>
<proteinExistence type="predicted"/>
<gene>
    <name evidence="1" type="ORF">ERX37_07720</name>
</gene>
<evidence type="ECO:0000313" key="1">
    <source>
        <dbReference type="EMBL" id="TDM02080.1"/>
    </source>
</evidence>
<dbReference type="AlphaFoldDB" id="A0A4R6BKA5"/>